<dbReference type="Proteomes" id="UP000067476">
    <property type="component" value="Chromosome"/>
</dbReference>
<dbReference type="AlphaFoldDB" id="A0A0K1W3G4"/>
<feature type="transmembrane region" description="Helical" evidence="1">
    <location>
        <begin position="278"/>
        <end position="299"/>
    </location>
</feature>
<feature type="domain" description="Acyltransferase 3" evidence="2">
    <location>
        <begin position="5"/>
        <end position="293"/>
    </location>
</feature>
<feature type="transmembrane region" description="Helical" evidence="1">
    <location>
        <begin position="131"/>
        <end position="147"/>
    </location>
</feature>
<dbReference type="PATRIC" id="fig|216942.3.peg.1053"/>
<reference evidence="3 4" key="1">
    <citation type="journal article" date="2015" name="Genome Announc.">
        <title>Complete Genome Sequence of Spiroplasma litorale TN-1T (DSM 21781), a Bacterium Isolated from a Green-Eyed Horsefly (Tabanus nigrovittatus).</title>
        <authorList>
            <person name="Lo W.S."/>
            <person name="Lai Y.C."/>
            <person name="Lien Y.W."/>
            <person name="Wang T.H."/>
            <person name="Kuo C.H."/>
        </authorList>
    </citation>
    <scope>NUCLEOTIDE SEQUENCE [LARGE SCALE GENOMIC DNA]</scope>
    <source>
        <strain evidence="3 4">TN-1</strain>
    </source>
</reference>
<gene>
    <name evidence="3" type="ORF">SLITO_v1c10360</name>
</gene>
<dbReference type="InterPro" id="IPR002656">
    <property type="entry name" value="Acyl_transf_3_dom"/>
</dbReference>
<feature type="transmembrane region" description="Helical" evidence="1">
    <location>
        <begin position="215"/>
        <end position="233"/>
    </location>
</feature>
<feature type="transmembrane region" description="Helical" evidence="1">
    <location>
        <begin position="190"/>
        <end position="209"/>
    </location>
</feature>
<evidence type="ECO:0000259" key="2">
    <source>
        <dbReference type="Pfam" id="PF01757"/>
    </source>
</evidence>
<dbReference type="STRING" id="216942.SLITO_v1c10360"/>
<dbReference type="GO" id="GO:0016747">
    <property type="term" value="F:acyltransferase activity, transferring groups other than amino-acyl groups"/>
    <property type="evidence" value="ECO:0007669"/>
    <property type="project" value="InterPro"/>
</dbReference>
<feature type="transmembrane region" description="Helical" evidence="1">
    <location>
        <begin position="64"/>
        <end position="85"/>
    </location>
</feature>
<keyword evidence="1" id="KW-0472">Membrane</keyword>
<evidence type="ECO:0000313" key="4">
    <source>
        <dbReference type="Proteomes" id="UP000067476"/>
    </source>
</evidence>
<dbReference type="EMBL" id="CP012357">
    <property type="protein sequence ID" value="AKX34647.1"/>
    <property type="molecule type" value="Genomic_DNA"/>
</dbReference>
<feature type="transmembrane region" description="Helical" evidence="1">
    <location>
        <begin position="240"/>
        <end position="258"/>
    </location>
</feature>
<protein>
    <recommendedName>
        <fullName evidence="2">Acyltransferase 3 domain-containing protein</fullName>
    </recommendedName>
</protein>
<name>A0A0K1W3G4_9MOLU</name>
<evidence type="ECO:0000256" key="1">
    <source>
        <dbReference type="SAM" id="Phobius"/>
    </source>
</evidence>
<keyword evidence="4" id="KW-1185">Reference proteome</keyword>
<feature type="transmembrane region" description="Helical" evidence="1">
    <location>
        <begin position="105"/>
        <end position="124"/>
    </location>
</feature>
<dbReference type="KEGG" id="sll:SLITO_v1c10360"/>
<organism evidence="3 4">
    <name type="scientific">Spiroplasma litorale</name>
    <dbReference type="NCBI Taxonomy" id="216942"/>
    <lineage>
        <taxon>Bacteria</taxon>
        <taxon>Bacillati</taxon>
        <taxon>Mycoplasmatota</taxon>
        <taxon>Mollicutes</taxon>
        <taxon>Entomoplasmatales</taxon>
        <taxon>Spiroplasmataceae</taxon>
        <taxon>Spiroplasma</taxon>
    </lineage>
</organism>
<dbReference type="RefSeq" id="WP_075058724.1">
    <property type="nucleotide sequence ID" value="NZ_CP012357.1"/>
</dbReference>
<dbReference type="Pfam" id="PF01757">
    <property type="entry name" value="Acyl_transf_3"/>
    <property type="match status" value="1"/>
</dbReference>
<feature type="transmembrane region" description="Helical" evidence="1">
    <location>
        <begin position="153"/>
        <end position="170"/>
    </location>
</feature>
<accession>A0A0K1W3G4</accession>
<evidence type="ECO:0000313" key="3">
    <source>
        <dbReference type="EMBL" id="AKX34647.1"/>
    </source>
</evidence>
<feature type="transmembrane region" description="Helical" evidence="1">
    <location>
        <begin position="7"/>
        <end position="25"/>
    </location>
</feature>
<keyword evidence="1" id="KW-0812">Transmembrane</keyword>
<keyword evidence="1" id="KW-1133">Transmembrane helix</keyword>
<feature type="transmembrane region" description="Helical" evidence="1">
    <location>
        <begin position="31"/>
        <end position="57"/>
    </location>
</feature>
<sequence length="333" mass="38776">MRKSSIEILRFLCALAVVFFHVGGIKELWPTWLYVVFAPIAEVPIPVFIIITGYMSFNNTKNRGVYYIITCLYYYLLFLGVETLLNIDNNSFEFKSILKGGSRWWYLWSMIPVYILGPIFNIISKSLTKRQLLFFIVVLFIIFYSLSRIKYDFPPSAGNVLYLSCGYFVGTWLKKHENDVSLKIRLNCSYAYILLMTLCEIIIFAITNYVDDSPVGPHVLVLAIAIFTIFNNLNIKNKKIYNFLGMLALPIYLFHYSFFEKLLKYLYPLISNLNSNLILLILLLSTSLVIFIFCAIIIYPMNYATKYTNKLMLLIYFKIINKNKAIKAIDQKK</sequence>
<proteinExistence type="predicted"/>
<dbReference type="OrthoDB" id="388990at2"/>